<comment type="caution">
    <text evidence="1">The sequence shown here is derived from an EMBL/GenBank/DDBJ whole genome shotgun (WGS) entry which is preliminary data.</text>
</comment>
<name>A0ABQ5BS77_9ASTR</name>
<sequence length="350" mass="39724">MGISCLMEAYIAPNPPVQVKKIASSCEICSGPHETQYCMKNLKQDFVDYASSRIDKEGGNWFNSNPSKIILASQDARLSKFEADFKRQQSEMTNKFNTFLKAINDRMTGVLPSDTVKNSKLNVNSTSSVLSALLAHAPMYNAILDKYVESFELCQNGSAFIQGEMPKKMKDPGLFTLPYMEKDPATLLLIGRGFLATTSVVLDCRKAKIAVGEGVTSLIFGVKEIDLGARPSYFSKKDFMDYHFPEEWKIARDAELNPFKNVLVFRKMVEFLGAIPINLKRNMWESKELIEERIDWNMPPKEGYGVWHIRIELIDLDGEKFNKTFQSIPTTRKLSKKENPSEIIDLDHFS</sequence>
<dbReference type="Proteomes" id="UP001151760">
    <property type="component" value="Unassembled WGS sequence"/>
</dbReference>
<accession>A0ABQ5BS77</accession>
<evidence type="ECO:0000313" key="1">
    <source>
        <dbReference type="EMBL" id="GJT16682.1"/>
    </source>
</evidence>
<keyword evidence="2" id="KW-1185">Reference proteome</keyword>
<reference evidence="1" key="1">
    <citation type="journal article" date="2022" name="Int. J. Mol. Sci.">
        <title>Draft Genome of Tanacetum Coccineum: Genomic Comparison of Closely Related Tanacetum-Family Plants.</title>
        <authorList>
            <person name="Yamashiro T."/>
            <person name="Shiraishi A."/>
            <person name="Nakayama K."/>
            <person name="Satake H."/>
        </authorList>
    </citation>
    <scope>NUCLEOTIDE SEQUENCE</scope>
</reference>
<dbReference type="EMBL" id="BQNB010013495">
    <property type="protein sequence ID" value="GJT16682.1"/>
    <property type="molecule type" value="Genomic_DNA"/>
</dbReference>
<evidence type="ECO:0008006" key="3">
    <source>
        <dbReference type="Google" id="ProtNLM"/>
    </source>
</evidence>
<evidence type="ECO:0000313" key="2">
    <source>
        <dbReference type="Proteomes" id="UP001151760"/>
    </source>
</evidence>
<proteinExistence type="predicted"/>
<reference evidence="1" key="2">
    <citation type="submission" date="2022-01" db="EMBL/GenBank/DDBJ databases">
        <authorList>
            <person name="Yamashiro T."/>
            <person name="Shiraishi A."/>
            <person name="Satake H."/>
            <person name="Nakayama K."/>
        </authorList>
    </citation>
    <scope>NUCLEOTIDE SEQUENCE</scope>
</reference>
<gene>
    <name evidence="1" type="ORF">Tco_0875388</name>
</gene>
<organism evidence="1 2">
    <name type="scientific">Tanacetum coccineum</name>
    <dbReference type="NCBI Taxonomy" id="301880"/>
    <lineage>
        <taxon>Eukaryota</taxon>
        <taxon>Viridiplantae</taxon>
        <taxon>Streptophyta</taxon>
        <taxon>Embryophyta</taxon>
        <taxon>Tracheophyta</taxon>
        <taxon>Spermatophyta</taxon>
        <taxon>Magnoliopsida</taxon>
        <taxon>eudicotyledons</taxon>
        <taxon>Gunneridae</taxon>
        <taxon>Pentapetalae</taxon>
        <taxon>asterids</taxon>
        <taxon>campanulids</taxon>
        <taxon>Asterales</taxon>
        <taxon>Asteraceae</taxon>
        <taxon>Asteroideae</taxon>
        <taxon>Anthemideae</taxon>
        <taxon>Anthemidinae</taxon>
        <taxon>Tanacetum</taxon>
    </lineage>
</organism>
<protein>
    <recommendedName>
        <fullName evidence="3">MAK10-like protein</fullName>
    </recommendedName>
</protein>